<dbReference type="RefSeq" id="WP_214094260.1">
    <property type="nucleotide sequence ID" value="NZ_JAHCLR010000043.1"/>
</dbReference>
<organism evidence="2 3">
    <name type="scientific">Mycolicibacter acidiphilus</name>
    <dbReference type="NCBI Taxonomy" id="2835306"/>
    <lineage>
        <taxon>Bacteria</taxon>
        <taxon>Bacillati</taxon>
        <taxon>Actinomycetota</taxon>
        <taxon>Actinomycetes</taxon>
        <taxon>Mycobacteriales</taxon>
        <taxon>Mycobacteriaceae</taxon>
        <taxon>Mycolicibacter</taxon>
    </lineage>
</organism>
<evidence type="ECO:0000313" key="2">
    <source>
        <dbReference type="EMBL" id="MBS9535401.1"/>
    </source>
</evidence>
<feature type="transmembrane region" description="Helical" evidence="1">
    <location>
        <begin position="12"/>
        <end position="36"/>
    </location>
</feature>
<name>A0ABS5RPG4_9MYCO</name>
<comment type="caution">
    <text evidence="2">The sequence shown here is derived from an EMBL/GenBank/DDBJ whole genome shotgun (WGS) entry which is preliminary data.</text>
</comment>
<evidence type="ECO:0000313" key="3">
    <source>
        <dbReference type="Proteomes" id="UP001519535"/>
    </source>
</evidence>
<keyword evidence="1" id="KW-1133">Transmembrane helix</keyword>
<sequence>MTGKDEQPSALKVAAALVFCVVVGVFCLVSGIRLLADPATCDGKQMAAADTCYHYGKHSERLQPATTTILKMPPRPKFVPGVDDDLRSTYDDVWRDVPATVTATVPSGSGTSRDDQVPRNRFEGVLVTLGGSAMLWVAVAATAKRTRGRRHSS</sequence>
<reference evidence="2 3" key="1">
    <citation type="submission" date="2021-05" db="EMBL/GenBank/DDBJ databases">
        <title>Mycobacterium acidophilum sp. nov., an extremely acid-tolerant member of the genus Mycobacterium.</title>
        <authorList>
            <person name="Xia J."/>
        </authorList>
    </citation>
    <scope>NUCLEOTIDE SEQUENCE [LARGE SCALE GENOMIC DNA]</scope>
    <source>
        <strain evidence="2 3">M1</strain>
    </source>
</reference>
<protein>
    <submittedName>
        <fullName evidence="2">Uncharacterized protein</fullName>
    </submittedName>
</protein>
<dbReference type="EMBL" id="JAHCLR010000043">
    <property type="protein sequence ID" value="MBS9535401.1"/>
    <property type="molecule type" value="Genomic_DNA"/>
</dbReference>
<evidence type="ECO:0000256" key="1">
    <source>
        <dbReference type="SAM" id="Phobius"/>
    </source>
</evidence>
<feature type="transmembrane region" description="Helical" evidence="1">
    <location>
        <begin position="124"/>
        <end position="143"/>
    </location>
</feature>
<proteinExistence type="predicted"/>
<keyword evidence="3" id="KW-1185">Reference proteome</keyword>
<dbReference type="Proteomes" id="UP001519535">
    <property type="component" value="Unassembled WGS sequence"/>
</dbReference>
<keyword evidence="1" id="KW-0812">Transmembrane</keyword>
<keyword evidence="1" id="KW-0472">Membrane</keyword>
<accession>A0ABS5RPG4</accession>
<gene>
    <name evidence="2" type="ORF">KIH27_17595</name>
</gene>